<sequence>MKQAVQFSVSKQGRIIIPAVLRAQLNVKAGTRLIAWVENGQLVLKPQAQLWASIRKEAQKIPAGRDLVQELIQERHEAAKSENACEATRCTSLSAN</sequence>
<comment type="caution">
    <text evidence="4">The sequence shown here is derived from an EMBL/GenBank/DDBJ whole genome shotgun (WGS) entry which is preliminary data.</text>
</comment>
<geneLocation type="plasmid" evidence="3">
    <name>pTfr446</name>
</geneLocation>
<dbReference type="EMBL" id="JAFMPM010000006">
    <property type="protein sequence ID" value="MBO0613796.1"/>
    <property type="molecule type" value="Genomic_DNA"/>
</dbReference>
<keyword evidence="3" id="KW-0614">Plasmid</keyword>
<dbReference type="SUPFAM" id="SSF89447">
    <property type="entry name" value="AbrB/MazE/MraZ-like"/>
    <property type="match status" value="1"/>
</dbReference>
<dbReference type="Gene3D" id="2.10.260.10">
    <property type="match status" value="1"/>
</dbReference>
<evidence type="ECO:0000259" key="2">
    <source>
        <dbReference type="PROSITE" id="PS51740"/>
    </source>
</evidence>
<evidence type="ECO:0000313" key="5">
    <source>
        <dbReference type="Proteomes" id="UP000664466"/>
    </source>
</evidence>
<evidence type="ECO:0000256" key="1">
    <source>
        <dbReference type="PROSITE-ProRule" id="PRU01076"/>
    </source>
</evidence>
<dbReference type="NCBIfam" id="TIGR01439">
    <property type="entry name" value="lp_hng_hel_AbrB"/>
    <property type="match status" value="1"/>
</dbReference>
<proteinExistence type="predicted"/>
<dbReference type="Pfam" id="PF04014">
    <property type="entry name" value="MazE_antitoxin"/>
    <property type="match status" value="1"/>
</dbReference>
<keyword evidence="5" id="KW-1185">Reference proteome</keyword>
<organism evidence="4 5">
    <name type="scientific">Thiothrix fructosivorans</name>
    <dbReference type="NCBI Taxonomy" id="111770"/>
    <lineage>
        <taxon>Bacteria</taxon>
        <taxon>Pseudomonadati</taxon>
        <taxon>Pseudomonadota</taxon>
        <taxon>Gammaproteobacteria</taxon>
        <taxon>Thiotrichales</taxon>
        <taxon>Thiotrichaceae</taxon>
        <taxon>Thiothrix</taxon>
    </lineage>
</organism>
<keyword evidence="1 4" id="KW-0238">DNA-binding</keyword>
<evidence type="ECO:0000313" key="4">
    <source>
        <dbReference type="EMBL" id="MBO0613796.1"/>
    </source>
</evidence>
<dbReference type="SMART" id="SM00966">
    <property type="entry name" value="SpoVT_AbrB"/>
    <property type="match status" value="1"/>
</dbReference>
<reference evidence="4 5" key="1">
    <citation type="submission" date="2021-03" db="EMBL/GenBank/DDBJ databases">
        <title>Draft genome and methylome analysis of Thiotrix fructosivoruns ATCC 49748.</title>
        <authorList>
            <person name="Fomenkov A."/>
            <person name="Grabovich M.Y."/>
            <person name="Roberts R.J."/>
        </authorList>
    </citation>
    <scope>NUCLEOTIDE SEQUENCE [LARGE SCALE GENOMIC DNA]</scope>
    <source>
        <strain evidence="4 5">ATCC 49748</strain>
        <plasmid evidence="3">pTfr446</plasmid>
    </source>
</reference>
<name>A0ABS3ILC0_9GAMM</name>
<protein>
    <submittedName>
        <fullName evidence="4">AbrB/MazE/SpoVT family DNA-binding domain-containing protein</fullName>
    </submittedName>
</protein>
<accession>A0ABS3ILC0</accession>
<dbReference type="PROSITE" id="PS51740">
    <property type="entry name" value="SPOVT_ABRB"/>
    <property type="match status" value="1"/>
</dbReference>
<dbReference type="GO" id="GO:0003677">
    <property type="term" value="F:DNA binding"/>
    <property type="evidence" value="ECO:0007669"/>
    <property type="project" value="UniProtKB-KW"/>
</dbReference>
<dbReference type="InterPro" id="IPR007159">
    <property type="entry name" value="SpoVT-AbrB_dom"/>
</dbReference>
<gene>
    <name evidence="3" type="ORF">J1836_01055</name>
    <name evidence="4" type="ORF">J1836_12850</name>
</gene>
<dbReference type="RefSeq" id="WP_207249431.1">
    <property type="nucleotide sequence ID" value="NZ_JAFMPM010000005.1"/>
</dbReference>
<dbReference type="InterPro" id="IPR037914">
    <property type="entry name" value="SpoVT-AbrB_sf"/>
</dbReference>
<dbReference type="Proteomes" id="UP000664466">
    <property type="component" value="Unassembled WGS sequence"/>
</dbReference>
<dbReference type="EMBL" id="JAFMPM010000005">
    <property type="protein sequence ID" value="MBO0611521.1"/>
    <property type="molecule type" value="Genomic_DNA"/>
</dbReference>
<feature type="domain" description="SpoVT-AbrB" evidence="2">
    <location>
        <begin position="4"/>
        <end position="49"/>
    </location>
</feature>
<evidence type="ECO:0000313" key="3">
    <source>
        <dbReference type="EMBL" id="MBO0611521.1"/>
    </source>
</evidence>